<dbReference type="PANTHER" id="PTHR35093">
    <property type="entry name" value="OUTER MEMBRANE PROTEIN NMB0088-RELATED"/>
    <property type="match status" value="1"/>
</dbReference>
<keyword evidence="7" id="KW-0998">Cell outer membrane</keyword>
<dbReference type="SUPFAM" id="SSF56935">
    <property type="entry name" value="Porins"/>
    <property type="match status" value="1"/>
</dbReference>
<dbReference type="Pfam" id="PF03349">
    <property type="entry name" value="Toluene_X"/>
    <property type="match status" value="1"/>
</dbReference>
<reference evidence="9 10" key="1">
    <citation type="submission" date="2022-10" db="EMBL/GenBank/DDBJ databases">
        <title>Paucibacter sp. hw1 Genome sequencing.</title>
        <authorList>
            <person name="Park S."/>
        </authorList>
    </citation>
    <scope>NUCLEOTIDE SEQUENCE [LARGE SCALE GENOMIC DNA]</scope>
    <source>
        <strain evidence="10">hw1</strain>
    </source>
</reference>
<evidence type="ECO:0000313" key="10">
    <source>
        <dbReference type="Proteomes" id="UP001221189"/>
    </source>
</evidence>
<dbReference type="PANTHER" id="PTHR35093:SF8">
    <property type="entry name" value="OUTER MEMBRANE PROTEIN NMB0088-RELATED"/>
    <property type="match status" value="1"/>
</dbReference>
<feature type="chain" id="PRO_5045604186" evidence="8">
    <location>
        <begin position="29"/>
        <end position="433"/>
    </location>
</feature>
<gene>
    <name evidence="9" type="ORF">PRZ03_04765</name>
</gene>
<evidence type="ECO:0000256" key="3">
    <source>
        <dbReference type="ARBA" id="ARBA00022452"/>
    </source>
</evidence>
<dbReference type="InterPro" id="IPR005017">
    <property type="entry name" value="OMPP1/FadL/TodX"/>
</dbReference>
<keyword evidence="10" id="KW-1185">Reference proteome</keyword>
<evidence type="ECO:0000256" key="4">
    <source>
        <dbReference type="ARBA" id="ARBA00022692"/>
    </source>
</evidence>
<dbReference type="EMBL" id="JAQQXT010000002">
    <property type="protein sequence ID" value="MDC8770874.1"/>
    <property type="molecule type" value="Genomic_DNA"/>
</dbReference>
<organism evidence="9 10">
    <name type="scientific">Roseateles albus</name>
    <dbReference type="NCBI Taxonomy" id="2987525"/>
    <lineage>
        <taxon>Bacteria</taxon>
        <taxon>Pseudomonadati</taxon>
        <taxon>Pseudomonadota</taxon>
        <taxon>Betaproteobacteria</taxon>
        <taxon>Burkholderiales</taxon>
        <taxon>Sphaerotilaceae</taxon>
        <taxon>Roseateles</taxon>
    </lineage>
</organism>
<keyword evidence="3" id="KW-1134">Transmembrane beta strand</keyword>
<evidence type="ECO:0000256" key="5">
    <source>
        <dbReference type="ARBA" id="ARBA00022729"/>
    </source>
</evidence>
<evidence type="ECO:0000256" key="6">
    <source>
        <dbReference type="ARBA" id="ARBA00023136"/>
    </source>
</evidence>
<keyword evidence="5 8" id="KW-0732">Signal</keyword>
<protein>
    <submittedName>
        <fullName evidence="9">Outer membrane protein transport protein</fullName>
    </submittedName>
</protein>
<dbReference type="PROSITE" id="PS51257">
    <property type="entry name" value="PROKAR_LIPOPROTEIN"/>
    <property type="match status" value="1"/>
</dbReference>
<keyword evidence="4" id="KW-0812">Transmembrane</keyword>
<dbReference type="Gene3D" id="2.40.160.60">
    <property type="entry name" value="Outer membrane protein transport protein (OMPP1/FadL/TodX)"/>
    <property type="match status" value="1"/>
</dbReference>
<dbReference type="RefSeq" id="WP_273599244.1">
    <property type="nucleotide sequence ID" value="NZ_JAQQXT010000002.1"/>
</dbReference>
<evidence type="ECO:0000256" key="1">
    <source>
        <dbReference type="ARBA" id="ARBA00004571"/>
    </source>
</evidence>
<feature type="signal peptide" evidence="8">
    <location>
        <begin position="1"/>
        <end position="28"/>
    </location>
</feature>
<comment type="similarity">
    <text evidence="2">Belongs to the OmpP1/FadL family.</text>
</comment>
<comment type="subcellular location">
    <subcellularLocation>
        <location evidence="1">Cell outer membrane</location>
        <topology evidence="1">Multi-pass membrane protein</topology>
    </subcellularLocation>
</comment>
<name>A0ABT5KAA0_9BURK</name>
<accession>A0ABT5KAA0</accession>
<sequence length="433" mass="45715">MTKNNTQQTLLATALACALFSLSPAVSAGGILMYEVGTADVGLAAAGYAARAQDASTVLTNPAGMTRLSGNQTTLGAQVLHGDVGFSIGDGTSAGLGNKSGGNPVGWFPGGGAFYTHSLSPDLKLGFGVTGNFGSATKYEDGWVGRYRAQEGKLLGVSLLPSVATRINDKLSLGASLNLMYGMLDNKVAVNNIIGSDASLTLKDNSWGAGANLGLMYEVDAGRRFGLTYTSPVKLNFKAQAQWSDLAPGVRALLNARGLLDTQVDLGVTVPQGLMASTYQQIAPDWALLGSVGWQQWSKFGEAEIGIDSNNPTALSTQLPFRDTWHLSVGTQYKWSDAWLLNAGIGYDSGFQRNGQIALALPVNATWRFGVGGQKEQSSSFNWGWSLEYTPQGTLRSNAQGGVPVVLGGRGSVIGEYKKVNFIFLAMNFNWKS</sequence>
<evidence type="ECO:0000256" key="8">
    <source>
        <dbReference type="SAM" id="SignalP"/>
    </source>
</evidence>
<evidence type="ECO:0000256" key="2">
    <source>
        <dbReference type="ARBA" id="ARBA00008163"/>
    </source>
</evidence>
<proteinExistence type="inferred from homology"/>
<comment type="caution">
    <text evidence="9">The sequence shown here is derived from an EMBL/GenBank/DDBJ whole genome shotgun (WGS) entry which is preliminary data.</text>
</comment>
<evidence type="ECO:0000256" key="7">
    <source>
        <dbReference type="ARBA" id="ARBA00023237"/>
    </source>
</evidence>
<dbReference type="Proteomes" id="UP001221189">
    <property type="component" value="Unassembled WGS sequence"/>
</dbReference>
<evidence type="ECO:0000313" key="9">
    <source>
        <dbReference type="EMBL" id="MDC8770874.1"/>
    </source>
</evidence>
<keyword evidence="6" id="KW-0472">Membrane</keyword>